<dbReference type="GO" id="GO:0008124">
    <property type="term" value="F:4-alpha-hydroxytetrahydrobiopterin dehydratase activity"/>
    <property type="evidence" value="ECO:0007669"/>
    <property type="project" value="UniProtKB-UniRule"/>
</dbReference>
<organism evidence="6 7">
    <name type="scientific">Saccharicrinis carchari</name>
    <dbReference type="NCBI Taxonomy" id="1168039"/>
    <lineage>
        <taxon>Bacteria</taxon>
        <taxon>Pseudomonadati</taxon>
        <taxon>Bacteroidota</taxon>
        <taxon>Bacteroidia</taxon>
        <taxon>Marinilabiliales</taxon>
        <taxon>Marinilabiliaceae</taxon>
        <taxon>Saccharicrinis</taxon>
    </lineage>
</organism>
<dbReference type="CDD" id="cd00488">
    <property type="entry name" value="PCD_DCoH"/>
    <property type="match status" value="1"/>
</dbReference>
<dbReference type="HAMAP" id="MF_00434">
    <property type="entry name" value="Pterin_4_alpha"/>
    <property type="match status" value="1"/>
</dbReference>
<evidence type="ECO:0000256" key="2">
    <source>
        <dbReference type="ARBA" id="ARBA00006472"/>
    </source>
</evidence>
<dbReference type="GO" id="GO:0006729">
    <property type="term" value="P:tetrahydrobiopterin biosynthetic process"/>
    <property type="evidence" value="ECO:0007669"/>
    <property type="project" value="InterPro"/>
</dbReference>
<keyword evidence="5" id="KW-1133">Transmembrane helix</keyword>
<keyword evidence="5" id="KW-0812">Transmembrane</keyword>
<name>A0A521BVY3_SACCC</name>
<dbReference type="AlphaFoldDB" id="A0A521BVY3"/>
<protein>
    <recommendedName>
        <fullName evidence="4">Putative pterin-4-alpha-carbinolamine dehydratase</fullName>
        <shortName evidence="4">PHS</shortName>
        <ecNumber evidence="4">4.2.1.96</ecNumber>
    </recommendedName>
    <alternativeName>
        <fullName evidence="4">4-alpha-hydroxy-tetrahydropterin dehydratase</fullName>
    </alternativeName>
    <alternativeName>
        <fullName evidence="4">Pterin carbinolamine dehydratase</fullName>
        <shortName evidence="4">PCD</shortName>
    </alternativeName>
</protein>
<comment type="similarity">
    <text evidence="2 4">Belongs to the pterin-4-alpha-carbinolamine dehydratase family.</text>
</comment>
<keyword evidence="5" id="KW-0472">Membrane</keyword>
<dbReference type="PANTHER" id="PTHR12599:SF0">
    <property type="entry name" value="PTERIN-4-ALPHA-CARBINOLAMINE DEHYDRATASE"/>
    <property type="match status" value="1"/>
</dbReference>
<keyword evidence="3 4" id="KW-0456">Lyase</keyword>
<accession>A0A521BVY3</accession>
<feature type="transmembrane region" description="Helical" evidence="5">
    <location>
        <begin position="12"/>
        <end position="37"/>
    </location>
</feature>
<dbReference type="InterPro" id="IPR001533">
    <property type="entry name" value="Pterin_deHydtase"/>
</dbReference>
<dbReference type="NCBIfam" id="NF002017">
    <property type="entry name" value="PRK00823.1-2"/>
    <property type="match status" value="1"/>
</dbReference>
<dbReference type="SUPFAM" id="SSF55248">
    <property type="entry name" value="PCD-like"/>
    <property type="match status" value="1"/>
</dbReference>
<reference evidence="6 7" key="1">
    <citation type="submission" date="2017-05" db="EMBL/GenBank/DDBJ databases">
        <authorList>
            <person name="Varghese N."/>
            <person name="Submissions S."/>
        </authorList>
    </citation>
    <scope>NUCLEOTIDE SEQUENCE [LARGE SCALE GENOMIC DNA]</scope>
    <source>
        <strain evidence="6 7">DSM 27040</strain>
    </source>
</reference>
<evidence type="ECO:0000256" key="4">
    <source>
        <dbReference type="HAMAP-Rule" id="MF_00434"/>
    </source>
</evidence>
<dbReference type="Gene3D" id="3.30.1360.20">
    <property type="entry name" value="Transcriptional coactivator/pterin dehydratase"/>
    <property type="match status" value="1"/>
</dbReference>
<evidence type="ECO:0000256" key="1">
    <source>
        <dbReference type="ARBA" id="ARBA00001554"/>
    </source>
</evidence>
<evidence type="ECO:0000313" key="7">
    <source>
        <dbReference type="Proteomes" id="UP000319040"/>
    </source>
</evidence>
<evidence type="ECO:0000313" key="6">
    <source>
        <dbReference type="EMBL" id="SMO51245.1"/>
    </source>
</evidence>
<gene>
    <name evidence="6" type="ORF">SAMN06265379_102128</name>
</gene>
<evidence type="ECO:0000256" key="5">
    <source>
        <dbReference type="SAM" id="Phobius"/>
    </source>
</evidence>
<dbReference type="PANTHER" id="PTHR12599">
    <property type="entry name" value="PTERIN-4-ALPHA-CARBINOLAMINE DEHYDRATASE"/>
    <property type="match status" value="1"/>
</dbReference>
<dbReference type="EMBL" id="FXTB01000002">
    <property type="protein sequence ID" value="SMO51245.1"/>
    <property type="molecule type" value="Genomic_DNA"/>
</dbReference>
<dbReference type="Proteomes" id="UP000319040">
    <property type="component" value="Unassembled WGS sequence"/>
</dbReference>
<dbReference type="InterPro" id="IPR036428">
    <property type="entry name" value="PCD_sf"/>
</dbReference>
<sequence length="154" mass="17427">MLKLRLLQPERSFFVLKSFCLSLIDAGVGLPFLTASIKTNIMKDLKKKHCVPCEGEAEPLNSLQINDYIKNISPEWKVIDNKKIRREFTLKDFKGSMAFINTIAPIAEEEDHHPDIHVYYKEVIIELTTHAIGGLSENDFILAAKIDDVDVSGL</sequence>
<comment type="catalytic activity">
    <reaction evidence="1 4">
        <text>(4aS,6R)-4a-hydroxy-L-erythro-5,6,7,8-tetrahydrobiopterin = (6R)-L-erythro-6,7-dihydrobiopterin + H2O</text>
        <dbReference type="Rhea" id="RHEA:11920"/>
        <dbReference type="ChEBI" id="CHEBI:15377"/>
        <dbReference type="ChEBI" id="CHEBI:15642"/>
        <dbReference type="ChEBI" id="CHEBI:43120"/>
        <dbReference type="EC" id="4.2.1.96"/>
    </reaction>
</comment>
<dbReference type="EC" id="4.2.1.96" evidence="4"/>
<evidence type="ECO:0000256" key="3">
    <source>
        <dbReference type="ARBA" id="ARBA00023239"/>
    </source>
</evidence>
<proteinExistence type="inferred from homology"/>
<keyword evidence="7" id="KW-1185">Reference proteome</keyword>
<dbReference type="Pfam" id="PF01329">
    <property type="entry name" value="Pterin_4a"/>
    <property type="match status" value="1"/>
</dbReference>